<comment type="catalytic activity">
    <reaction evidence="5">
        <text>2-(N(omega)-L-arginino)succinate = fumarate + L-arginine</text>
        <dbReference type="Rhea" id="RHEA:24020"/>
        <dbReference type="ChEBI" id="CHEBI:29806"/>
        <dbReference type="ChEBI" id="CHEBI:32682"/>
        <dbReference type="ChEBI" id="CHEBI:57472"/>
        <dbReference type="EC" id="4.3.2.1"/>
    </reaction>
</comment>
<dbReference type="HAMAP" id="MF_00006">
    <property type="entry name" value="Arg_succ_lyase"/>
    <property type="match status" value="1"/>
</dbReference>
<evidence type="ECO:0000256" key="3">
    <source>
        <dbReference type="ARBA" id="ARBA00022571"/>
    </source>
</evidence>
<dbReference type="InterPro" id="IPR022761">
    <property type="entry name" value="Fumarate_lyase_N"/>
</dbReference>
<dbReference type="SUPFAM" id="SSF48557">
    <property type="entry name" value="L-aspartase-like"/>
    <property type="match status" value="1"/>
</dbReference>
<evidence type="ECO:0000256" key="2">
    <source>
        <dbReference type="ARBA" id="ARBA00012338"/>
    </source>
</evidence>
<dbReference type="InterPro" id="IPR008948">
    <property type="entry name" value="L-Aspartase-like"/>
</dbReference>
<dbReference type="Gene3D" id="1.10.40.30">
    <property type="entry name" value="Fumarase/aspartase (C-terminal domain)"/>
    <property type="match status" value="1"/>
</dbReference>
<keyword evidence="3 5" id="KW-0055">Arginine biosynthesis</keyword>
<dbReference type="Gene3D" id="1.10.275.10">
    <property type="entry name" value="Fumarase/aspartase (N-terminal domain)"/>
    <property type="match status" value="1"/>
</dbReference>
<accession>A0ABS0LGZ9</accession>
<evidence type="ECO:0000313" key="9">
    <source>
        <dbReference type="Proteomes" id="UP000823401"/>
    </source>
</evidence>
<dbReference type="Proteomes" id="UP000823401">
    <property type="component" value="Unassembled WGS sequence"/>
</dbReference>
<proteinExistence type="inferred from homology"/>
<dbReference type="InterPro" id="IPR000362">
    <property type="entry name" value="Fumarate_lyase_fam"/>
</dbReference>
<sequence>MALWSNEYHQEMSNSAYEFNQSIVIDIRLFDADLRGSMAHAQMLGKQHIIEPDEAKQLVAELSSMREEYANQTLQIDLNEEDIHSFIEAELTRRLGDIGKKIHTGRSRNDQVATAMKIYALDEVEWMIDALEKVMLAFTDEAQEHLETIMPSYTHLQRAQPITYGHYLMAYVEMFHRDYGRIKDAAKRIKETMPLGAGALATTTFPLDRSYTTELLGFSNYSNNSLDAVSDRDYSLELLSAFSILSMHLSRYSEEVIIWTSQEFKFLSLKDTFSTGSSIMPQKKNADIHELFRGKSGRVFGDLMGVLTVMKGIPLAYNKDIQEEKERLFDAIDTVKMMLSLLPSMIDETIANKEVMYKAASTGFINATDCADYLTAKGLPFRDAYQVTGNIIQYCEETNQTLETLSLAEYKEEHALFEEDIYDAIDLTACVKRRQVDGGPAPEKVQEHIDKIRSLLI</sequence>
<reference evidence="8 9" key="1">
    <citation type="submission" date="2020-07" db="EMBL/GenBank/DDBJ databases">
        <title>Facklamia lactis sp. nov., isolated from raw milk.</title>
        <authorList>
            <person name="Doll E.V."/>
            <person name="Huptas C."/>
            <person name="Staib L."/>
            <person name="Wenning M."/>
            <person name="Scherer S."/>
        </authorList>
    </citation>
    <scope>NUCLEOTIDE SEQUENCE [LARGE SCALE GENOMIC DNA]</scope>
    <source>
        <strain evidence="8 9">DSM 104272</strain>
    </source>
</reference>
<comment type="similarity">
    <text evidence="5">Belongs to the lyase 1 family. Argininosuccinate lyase subfamily.</text>
</comment>
<evidence type="ECO:0000256" key="5">
    <source>
        <dbReference type="HAMAP-Rule" id="MF_00006"/>
    </source>
</evidence>
<dbReference type="CDD" id="cd01359">
    <property type="entry name" value="Argininosuccinate_lyase"/>
    <property type="match status" value="1"/>
</dbReference>
<dbReference type="GO" id="GO:0004056">
    <property type="term" value="F:argininosuccinate lyase activity"/>
    <property type="evidence" value="ECO:0007669"/>
    <property type="project" value="UniProtKB-EC"/>
</dbReference>
<dbReference type="RefSeq" id="WP_197103597.1">
    <property type="nucleotide sequence ID" value="NZ_JACCEL010000003.1"/>
</dbReference>
<keyword evidence="5" id="KW-0028">Amino-acid biosynthesis</keyword>
<dbReference type="PANTHER" id="PTHR43814:SF1">
    <property type="entry name" value="ARGININOSUCCINATE LYASE"/>
    <property type="match status" value="1"/>
</dbReference>
<evidence type="ECO:0000259" key="6">
    <source>
        <dbReference type="Pfam" id="PF00206"/>
    </source>
</evidence>
<evidence type="ECO:0000259" key="7">
    <source>
        <dbReference type="Pfam" id="PF14698"/>
    </source>
</evidence>
<feature type="domain" description="Argininosuccinate lyase C-terminal" evidence="7">
    <location>
        <begin position="364"/>
        <end position="432"/>
    </location>
</feature>
<evidence type="ECO:0000256" key="1">
    <source>
        <dbReference type="ARBA" id="ARBA00004941"/>
    </source>
</evidence>
<organism evidence="8 9">
    <name type="scientific">Ruoffia tabacinasalis</name>
    <dbReference type="NCBI Taxonomy" id="87458"/>
    <lineage>
        <taxon>Bacteria</taxon>
        <taxon>Bacillati</taxon>
        <taxon>Bacillota</taxon>
        <taxon>Bacilli</taxon>
        <taxon>Lactobacillales</taxon>
        <taxon>Aerococcaceae</taxon>
        <taxon>Ruoffia</taxon>
    </lineage>
</organism>
<comment type="pathway">
    <text evidence="1 5">Amino-acid biosynthesis; L-arginine biosynthesis; L-arginine from L-ornithine and carbamoyl phosphate: step 3/3.</text>
</comment>
<gene>
    <name evidence="5 8" type="primary">argH</name>
    <name evidence="8" type="ORF">HYQ42_01755</name>
</gene>
<dbReference type="InterPro" id="IPR009049">
    <property type="entry name" value="Argininosuccinate_lyase"/>
</dbReference>
<dbReference type="Pfam" id="PF00206">
    <property type="entry name" value="Lyase_1"/>
    <property type="match status" value="1"/>
</dbReference>
<dbReference type="PANTHER" id="PTHR43814">
    <property type="entry name" value="ARGININOSUCCINATE LYASE"/>
    <property type="match status" value="1"/>
</dbReference>
<dbReference type="InterPro" id="IPR020557">
    <property type="entry name" value="Fumarate_lyase_CS"/>
</dbReference>
<dbReference type="Gene3D" id="1.20.200.10">
    <property type="entry name" value="Fumarase/aspartase (Central domain)"/>
    <property type="match status" value="1"/>
</dbReference>
<dbReference type="InterPro" id="IPR029419">
    <property type="entry name" value="Arg_succ_lyase_C"/>
</dbReference>
<evidence type="ECO:0000256" key="4">
    <source>
        <dbReference type="ARBA" id="ARBA00023239"/>
    </source>
</evidence>
<dbReference type="EC" id="4.3.2.1" evidence="2 5"/>
<comment type="caution">
    <text evidence="8">The sequence shown here is derived from an EMBL/GenBank/DDBJ whole genome shotgun (WGS) entry which is preliminary data.</text>
</comment>
<feature type="domain" description="Fumarate lyase N-terminal" evidence="6">
    <location>
        <begin position="7"/>
        <end position="301"/>
    </location>
</feature>
<dbReference type="Pfam" id="PF14698">
    <property type="entry name" value="ASL_C2"/>
    <property type="match status" value="1"/>
</dbReference>
<dbReference type="PROSITE" id="PS00163">
    <property type="entry name" value="FUMARATE_LYASES"/>
    <property type="match status" value="1"/>
</dbReference>
<evidence type="ECO:0000313" key="8">
    <source>
        <dbReference type="EMBL" id="MBG9977498.1"/>
    </source>
</evidence>
<name>A0ABS0LGZ9_9LACT</name>
<dbReference type="NCBIfam" id="TIGR00838">
    <property type="entry name" value="argH"/>
    <property type="match status" value="1"/>
</dbReference>
<dbReference type="EMBL" id="JACCEL010000003">
    <property type="protein sequence ID" value="MBG9977498.1"/>
    <property type="molecule type" value="Genomic_DNA"/>
</dbReference>
<dbReference type="PRINTS" id="PR00149">
    <property type="entry name" value="FUMRATELYASE"/>
</dbReference>
<keyword evidence="5" id="KW-0963">Cytoplasm</keyword>
<comment type="subcellular location">
    <subcellularLocation>
        <location evidence="5">Cytoplasm</location>
    </subcellularLocation>
</comment>
<dbReference type="PRINTS" id="PR00145">
    <property type="entry name" value="ARGSUCLYASE"/>
</dbReference>
<protein>
    <recommendedName>
        <fullName evidence="2 5">Argininosuccinate lyase</fullName>
        <shortName evidence="5">ASAL</shortName>
        <ecNumber evidence="2 5">4.3.2.1</ecNumber>
    </recommendedName>
    <alternativeName>
        <fullName evidence="5">Arginosuccinase</fullName>
    </alternativeName>
</protein>
<dbReference type="InterPro" id="IPR024083">
    <property type="entry name" value="Fumarase/histidase_N"/>
</dbReference>
<keyword evidence="9" id="KW-1185">Reference proteome</keyword>
<keyword evidence="4 5" id="KW-0456">Lyase</keyword>